<evidence type="ECO:0000256" key="1">
    <source>
        <dbReference type="SAM" id="MobiDB-lite"/>
    </source>
</evidence>
<dbReference type="AlphaFoldDB" id="A0A8T1CFC3"/>
<evidence type="ECO:0000313" key="2">
    <source>
        <dbReference type="EMBL" id="KAG2921475.1"/>
    </source>
</evidence>
<dbReference type="Proteomes" id="UP000736787">
    <property type="component" value="Unassembled WGS sequence"/>
</dbReference>
<organism evidence="2 3">
    <name type="scientific">Phytophthora cactorum</name>
    <dbReference type="NCBI Taxonomy" id="29920"/>
    <lineage>
        <taxon>Eukaryota</taxon>
        <taxon>Sar</taxon>
        <taxon>Stramenopiles</taxon>
        <taxon>Oomycota</taxon>
        <taxon>Peronosporomycetes</taxon>
        <taxon>Peronosporales</taxon>
        <taxon>Peronosporaceae</taxon>
        <taxon>Phytophthora</taxon>
    </lineage>
</organism>
<feature type="region of interest" description="Disordered" evidence="1">
    <location>
        <begin position="52"/>
        <end position="75"/>
    </location>
</feature>
<evidence type="ECO:0000313" key="3">
    <source>
        <dbReference type="Proteomes" id="UP000736787"/>
    </source>
</evidence>
<comment type="caution">
    <text evidence="2">The sequence shown here is derived from an EMBL/GenBank/DDBJ whole genome shotgun (WGS) entry which is preliminary data.</text>
</comment>
<gene>
    <name evidence="2" type="ORF">PC117_g16240</name>
</gene>
<protein>
    <submittedName>
        <fullName evidence="2">Uncharacterized protein</fullName>
    </submittedName>
</protein>
<reference evidence="2" key="1">
    <citation type="submission" date="2018-10" db="EMBL/GenBank/DDBJ databases">
        <title>Effector identification in a new, highly contiguous assembly of the strawberry crown rot pathogen Phytophthora cactorum.</title>
        <authorList>
            <person name="Armitage A.D."/>
            <person name="Nellist C.F."/>
            <person name="Bates H."/>
            <person name="Vickerstaff R.J."/>
            <person name="Harrison R.J."/>
        </authorList>
    </citation>
    <scope>NUCLEOTIDE SEQUENCE</scope>
    <source>
        <strain evidence="2">4040</strain>
    </source>
</reference>
<feature type="compositionally biased region" description="Basic and acidic residues" evidence="1">
    <location>
        <begin position="52"/>
        <end position="61"/>
    </location>
</feature>
<proteinExistence type="predicted"/>
<accession>A0A8T1CFC3</accession>
<sequence length="75" mass="8341">MPGLGLDYEYDAEGDVNMTVPQPIFEVVAAPELAVWSQAAITTFMRERKQDETKIAERRGTTGEVQEAVARKRDG</sequence>
<name>A0A8T1CFC3_9STRA</name>
<dbReference type="EMBL" id="RCMK01000568">
    <property type="protein sequence ID" value="KAG2921475.1"/>
    <property type="molecule type" value="Genomic_DNA"/>
</dbReference>